<evidence type="ECO:0000256" key="1">
    <source>
        <dbReference type="ARBA" id="ARBA00001941"/>
    </source>
</evidence>
<keyword evidence="6" id="KW-0378">Hydrolase</keyword>
<dbReference type="OrthoDB" id="24854at2157"/>
<keyword evidence="7" id="KW-0862">Zinc</keyword>
<dbReference type="Proteomes" id="UP000319712">
    <property type="component" value="Unassembled WGS sequence"/>
</dbReference>
<name>A0A521B8L1_9EURY</name>
<comment type="similarity">
    <text evidence="3">Belongs to the peptidase M20A family.</text>
</comment>
<evidence type="ECO:0000256" key="3">
    <source>
        <dbReference type="ARBA" id="ARBA00006247"/>
    </source>
</evidence>
<proteinExistence type="inferred from homology"/>
<dbReference type="PANTHER" id="PTHR43808">
    <property type="entry name" value="ACETYLORNITHINE DEACETYLASE"/>
    <property type="match status" value="1"/>
</dbReference>
<dbReference type="Pfam" id="PF07687">
    <property type="entry name" value="M20_dimer"/>
    <property type="match status" value="1"/>
</dbReference>
<dbReference type="Gene3D" id="3.40.630.10">
    <property type="entry name" value="Zn peptidases"/>
    <property type="match status" value="1"/>
</dbReference>
<keyword evidence="4" id="KW-0028">Amino-acid biosynthesis</keyword>
<keyword evidence="5" id="KW-0479">Metal-binding</keyword>
<dbReference type="InterPro" id="IPR011650">
    <property type="entry name" value="Peptidase_M20_dimer"/>
</dbReference>
<evidence type="ECO:0000256" key="8">
    <source>
        <dbReference type="ARBA" id="ARBA00023285"/>
    </source>
</evidence>
<gene>
    <name evidence="10" type="ORF">SAMN06264867_10286</name>
</gene>
<dbReference type="InterPro" id="IPR010182">
    <property type="entry name" value="ArgE/DapE"/>
</dbReference>
<feature type="domain" description="Peptidase M20 dimerisation" evidence="9">
    <location>
        <begin position="181"/>
        <end position="287"/>
    </location>
</feature>
<dbReference type="InterPro" id="IPR002933">
    <property type="entry name" value="Peptidase_M20"/>
</dbReference>
<dbReference type="GO" id="GO:0008652">
    <property type="term" value="P:amino acid biosynthetic process"/>
    <property type="evidence" value="ECO:0007669"/>
    <property type="project" value="UniProtKB-KW"/>
</dbReference>
<evidence type="ECO:0000313" key="10">
    <source>
        <dbReference type="EMBL" id="SMO43395.1"/>
    </source>
</evidence>
<accession>A0A521B8L1</accession>
<dbReference type="SUPFAM" id="SSF55031">
    <property type="entry name" value="Bacterial exopeptidase dimerisation domain"/>
    <property type="match status" value="1"/>
</dbReference>
<dbReference type="EMBL" id="FXTD01000002">
    <property type="protein sequence ID" value="SMO43395.1"/>
    <property type="molecule type" value="Genomic_DNA"/>
</dbReference>
<evidence type="ECO:0000256" key="5">
    <source>
        <dbReference type="ARBA" id="ARBA00022723"/>
    </source>
</evidence>
<dbReference type="Pfam" id="PF01546">
    <property type="entry name" value="Peptidase_M20"/>
    <property type="match status" value="1"/>
</dbReference>
<comment type="cofactor">
    <cofactor evidence="1">
        <name>Co(2+)</name>
        <dbReference type="ChEBI" id="CHEBI:48828"/>
    </cofactor>
</comment>
<organism evidence="10 11">
    <name type="scientific">Halorubrum cibi</name>
    <dbReference type="NCBI Taxonomy" id="413815"/>
    <lineage>
        <taxon>Archaea</taxon>
        <taxon>Methanobacteriati</taxon>
        <taxon>Methanobacteriota</taxon>
        <taxon>Stenosarchaea group</taxon>
        <taxon>Halobacteria</taxon>
        <taxon>Halobacteriales</taxon>
        <taxon>Haloferacaceae</taxon>
        <taxon>Halorubrum</taxon>
    </lineage>
</organism>
<dbReference type="AlphaFoldDB" id="A0A521B8L1"/>
<dbReference type="InterPro" id="IPR036264">
    <property type="entry name" value="Bact_exopeptidase_dim_dom"/>
</dbReference>
<dbReference type="InterPro" id="IPR050072">
    <property type="entry name" value="Peptidase_M20A"/>
</dbReference>
<sequence length="394" mass="41704">MSERSASERSAELERLACDLVRIPTENPPGNEGAAAEFVSDWFREEGIDATLLEEPDPDRPQVGARVGENGPTVVLNGHLDVVPAGDPEAWTTDPYGGAVEDGRLYGRGSADMKTGVALAMLVARDLAPEIRSGSLSGSVVVHAAMGEETADPGTRTLLERGFDGDYGIVLEPTDFRVATSTKGLSVYRIAVEGMATHASQPDAGTNTIDEARPLLDAIDEYDADLRQREGSLCGGAFATVTEIEAGTDSNLAVIPDHAELVLDRRVLPGEDPDAVDAEVEALLDRVREEHGVETTWTRIQTYASSSIPVDHPLATSLRDGSAEAVGADGGVGEPWGIEAATDARNFVNDAEIPAVTWGPGDLDQAHTVDESIALADADVARNVLEDVVRAFIE</sequence>
<dbReference type="PANTHER" id="PTHR43808:SF8">
    <property type="entry name" value="PEPTIDASE M20 DIMERISATION DOMAIN-CONTAINING PROTEIN"/>
    <property type="match status" value="1"/>
</dbReference>
<evidence type="ECO:0000256" key="2">
    <source>
        <dbReference type="ARBA" id="ARBA00001947"/>
    </source>
</evidence>
<dbReference type="GO" id="GO:0016787">
    <property type="term" value="F:hydrolase activity"/>
    <property type="evidence" value="ECO:0007669"/>
    <property type="project" value="UniProtKB-KW"/>
</dbReference>
<protein>
    <submittedName>
        <fullName evidence="10">Succinyl-diaminopimelate desuccinylase</fullName>
    </submittedName>
</protein>
<keyword evidence="8" id="KW-0170">Cobalt</keyword>
<evidence type="ECO:0000256" key="4">
    <source>
        <dbReference type="ARBA" id="ARBA00022605"/>
    </source>
</evidence>
<keyword evidence="11" id="KW-1185">Reference proteome</keyword>
<evidence type="ECO:0000256" key="6">
    <source>
        <dbReference type="ARBA" id="ARBA00022801"/>
    </source>
</evidence>
<dbReference type="NCBIfam" id="TIGR01910">
    <property type="entry name" value="DapE-ArgE"/>
    <property type="match status" value="1"/>
</dbReference>
<dbReference type="SUPFAM" id="SSF53187">
    <property type="entry name" value="Zn-dependent exopeptidases"/>
    <property type="match status" value="1"/>
</dbReference>
<comment type="cofactor">
    <cofactor evidence="2">
        <name>Zn(2+)</name>
        <dbReference type="ChEBI" id="CHEBI:29105"/>
    </cofactor>
</comment>
<evidence type="ECO:0000313" key="11">
    <source>
        <dbReference type="Proteomes" id="UP000319712"/>
    </source>
</evidence>
<reference evidence="10 11" key="1">
    <citation type="submission" date="2017-05" db="EMBL/GenBank/DDBJ databases">
        <authorList>
            <person name="Varghese N."/>
            <person name="Submissions S."/>
        </authorList>
    </citation>
    <scope>NUCLEOTIDE SEQUENCE [LARGE SCALE GENOMIC DNA]</scope>
    <source>
        <strain evidence="10 11">DSM 19504</strain>
    </source>
</reference>
<evidence type="ECO:0000259" key="9">
    <source>
        <dbReference type="Pfam" id="PF07687"/>
    </source>
</evidence>
<dbReference type="RefSeq" id="WP_142985525.1">
    <property type="nucleotide sequence ID" value="NZ_FXTD01000002.1"/>
</dbReference>
<evidence type="ECO:0000256" key="7">
    <source>
        <dbReference type="ARBA" id="ARBA00022833"/>
    </source>
</evidence>
<dbReference type="CDD" id="cd08659">
    <property type="entry name" value="M20_ArgE_DapE-like"/>
    <property type="match status" value="1"/>
</dbReference>
<dbReference type="GO" id="GO:0046872">
    <property type="term" value="F:metal ion binding"/>
    <property type="evidence" value="ECO:0007669"/>
    <property type="project" value="UniProtKB-KW"/>
</dbReference>
<dbReference type="Gene3D" id="3.30.70.360">
    <property type="match status" value="1"/>
</dbReference>